<dbReference type="PANTHER" id="PTHR33630:SF9">
    <property type="entry name" value="CUTINASE 4"/>
    <property type="match status" value="1"/>
</dbReference>
<dbReference type="InterPro" id="IPR029058">
    <property type="entry name" value="AB_hydrolase_fold"/>
</dbReference>
<accession>A0ABS6AZR4</accession>
<keyword evidence="4" id="KW-1015">Disulfide bond</keyword>
<dbReference type="InterPro" id="IPR000675">
    <property type="entry name" value="Cutinase/axe"/>
</dbReference>
<name>A0ABS6AZR4_9NOCA</name>
<keyword evidence="3" id="KW-0378">Hydrolase</keyword>
<dbReference type="SMART" id="SM01110">
    <property type="entry name" value="Cutinase"/>
    <property type="match status" value="1"/>
</dbReference>
<feature type="region of interest" description="Disordered" evidence="5">
    <location>
        <begin position="472"/>
        <end position="630"/>
    </location>
</feature>
<organism evidence="6 7">
    <name type="scientific">Nocardia albiluteola</name>
    <dbReference type="NCBI Taxonomy" id="2842303"/>
    <lineage>
        <taxon>Bacteria</taxon>
        <taxon>Bacillati</taxon>
        <taxon>Actinomycetota</taxon>
        <taxon>Actinomycetes</taxon>
        <taxon>Mycobacteriales</taxon>
        <taxon>Nocardiaceae</taxon>
        <taxon>Nocardia</taxon>
    </lineage>
</organism>
<keyword evidence="2" id="KW-0719">Serine esterase</keyword>
<evidence type="ECO:0000256" key="2">
    <source>
        <dbReference type="ARBA" id="ARBA00022487"/>
    </source>
</evidence>
<gene>
    <name evidence="6" type="ORF">KO481_18655</name>
</gene>
<proteinExistence type="inferred from homology"/>
<dbReference type="Gene3D" id="3.40.50.1820">
    <property type="entry name" value="alpha/beta hydrolase"/>
    <property type="match status" value="1"/>
</dbReference>
<reference evidence="6 7" key="1">
    <citation type="submission" date="2021-06" db="EMBL/GenBank/DDBJ databases">
        <title>Actinomycetes sequencing.</title>
        <authorList>
            <person name="Shan Q."/>
        </authorList>
    </citation>
    <scope>NUCLEOTIDE SEQUENCE [LARGE SCALE GENOMIC DNA]</scope>
    <source>
        <strain evidence="6 7">NEAU-G5</strain>
    </source>
</reference>
<comment type="similarity">
    <text evidence="1">Belongs to the cutinase family.</text>
</comment>
<evidence type="ECO:0000313" key="6">
    <source>
        <dbReference type="EMBL" id="MBU3063546.1"/>
    </source>
</evidence>
<dbReference type="PANTHER" id="PTHR33630">
    <property type="entry name" value="CUTINASE RV1984C-RELATED-RELATED"/>
    <property type="match status" value="1"/>
</dbReference>
<evidence type="ECO:0000256" key="4">
    <source>
        <dbReference type="ARBA" id="ARBA00023157"/>
    </source>
</evidence>
<dbReference type="RefSeq" id="WP_215918476.1">
    <property type="nucleotide sequence ID" value="NZ_JAHKNI010000006.1"/>
</dbReference>
<sequence>MAFNFSACRDFVVRHRIAAAVAAPVALGAAAVVAVAVLPANAPRTDATRLTASVTECHDMVTISIAGRNDSPNASTTKMLLGADGKPLPAALSDDYHSTWEDPVVNAPKSAVVNGNYAAVYIAYPANMSTYEDAVNTGVANTESVMEQIRQACPTTKFAIVGYSEGADVARRVAMQIGNQTAPQSGTYGIVDPKNVTGVVILADNGRSANEAPFPGAQNPYGNPDGFDTKYQTGATPISGQGAMQDNSGGFGALSGRVASFCSEGDLTCAAPQNISLLQLAANVGRQLNVDGLQNNGLTPATGQDVAVTLAKIGFNAFQYIQSQPNWMASNETLLQVLIKVSDPEYKPGQQTTDPAPAQNISSNQLEPLAYLPQKVFNEIVGDIVTNQNTIPVLLSDPYQLTLGPNGTGHHFDYWRDSNPADGKPLTSAQYAAAWLTHLAQQAQSGQKVDPTSAVQAQDVALVNKDVADTKATDARNASTPTTMTVTAPAKPTTTKSPGATTTTTTTTSPAPTTTTTSNASPTTTTTSTTAPTTTSPSSTTTTPTASPTTTKPAASTTTKPAPAQAIARIPAGQLPATESSTQTSSTTTKSAPTTTPVPTTTPASGTTTTGARPTAPTTEPLPPTTTPAN</sequence>
<feature type="compositionally biased region" description="Low complexity" evidence="5">
    <location>
        <begin position="478"/>
        <end position="619"/>
    </location>
</feature>
<evidence type="ECO:0000256" key="3">
    <source>
        <dbReference type="ARBA" id="ARBA00022801"/>
    </source>
</evidence>
<protein>
    <submittedName>
        <fullName evidence="6">Cutinase family protein</fullName>
    </submittedName>
</protein>
<dbReference type="SUPFAM" id="SSF53474">
    <property type="entry name" value="alpha/beta-Hydrolases"/>
    <property type="match status" value="1"/>
</dbReference>
<evidence type="ECO:0000256" key="5">
    <source>
        <dbReference type="SAM" id="MobiDB-lite"/>
    </source>
</evidence>
<evidence type="ECO:0000313" key="7">
    <source>
        <dbReference type="Proteomes" id="UP000733379"/>
    </source>
</evidence>
<feature type="compositionally biased region" description="Pro residues" evidence="5">
    <location>
        <begin position="620"/>
        <end position="630"/>
    </location>
</feature>
<evidence type="ECO:0000256" key="1">
    <source>
        <dbReference type="ARBA" id="ARBA00007534"/>
    </source>
</evidence>
<dbReference type="Proteomes" id="UP000733379">
    <property type="component" value="Unassembled WGS sequence"/>
</dbReference>
<dbReference type="EMBL" id="JAHKNI010000006">
    <property type="protein sequence ID" value="MBU3063546.1"/>
    <property type="molecule type" value="Genomic_DNA"/>
</dbReference>
<comment type="caution">
    <text evidence="6">The sequence shown here is derived from an EMBL/GenBank/DDBJ whole genome shotgun (WGS) entry which is preliminary data.</text>
</comment>
<dbReference type="Pfam" id="PF01083">
    <property type="entry name" value="Cutinase"/>
    <property type="match status" value="1"/>
</dbReference>
<keyword evidence="7" id="KW-1185">Reference proteome</keyword>